<evidence type="ECO:0000313" key="1">
    <source>
        <dbReference type="EMBL" id="CAG8491096.1"/>
    </source>
</evidence>
<dbReference type="Proteomes" id="UP000789366">
    <property type="component" value="Unassembled WGS sequence"/>
</dbReference>
<reference evidence="1" key="1">
    <citation type="submission" date="2021-06" db="EMBL/GenBank/DDBJ databases">
        <authorList>
            <person name="Kallberg Y."/>
            <person name="Tangrot J."/>
            <person name="Rosling A."/>
        </authorList>
    </citation>
    <scope>NUCLEOTIDE SEQUENCE</scope>
    <source>
        <strain evidence="1">28 12/20/2015</strain>
    </source>
</reference>
<organism evidence="1 2">
    <name type="scientific">Cetraspora pellucida</name>
    <dbReference type="NCBI Taxonomy" id="1433469"/>
    <lineage>
        <taxon>Eukaryota</taxon>
        <taxon>Fungi</taxon>
        <taxon>Fungi incertae sedis</taxon>
        <taxon>Mucoromycota</taxon>
        <taxon>Glomeromycotina</taxon>
        <taxon>Glomeromycetes</taxon>
        <taxon>Diversisporales</taxon>
        <taxon>Gigasporaceae</taxon>
        <taxon>Cetraspora</taxon>
    </lineage>
</organism>
<accession>A0ACA9KSR4</accession>
<evidence type="ECO:0000313" key="2">
    <source>
        <dbReference type="Proteomes" id="UP000789366"/>
    </source>
</evidence>
<comment type="caution">
    <text evidence="1">The sequence shown here is derived from an EMBL/GenBank/DDBJ whole genome shotgun (WGS) entry which is preliminary data.</text>
</comment>
<proteinExistence type="predicted"/>
<protein>
    <submittedName>
        <fullName evidence="1">3304_t:CDS:1</fullName>
    </submittedName>
</protein>
<keyword evidence="2" id="KW-1185">Reference proteome</keyword>
<sequence>MTHLNIENDFPFPNHVKPMRHFLLNKMHIDLDLYSAIGFITDPLQEPYFSEESETYHEPIESGLEYHQILADNFSVPTGQAGLVGSDLILFDGIDRSGSLPKCGKLCLLASFPKYFDYAKLSFTDQRITDRFLNVTNAVNWNNYPGNEIVDINVAAQTNFGYVYQITRKKPVIDFLNLTGIPIPPNVPNIYSSLIDSHFTRGPLVIPNQTTVCNYVRVFASALHISYANLRFYYNITTANVPIDESTALLSVQMELYRRTGLFLALPDQHTNLPTGASLSTIKHSNWYVLSNIEETSGGTSTIEVPRRQQFRRKILEAAQPYNGMTNDEINDLAKRRNWSPEICHYLKKALCSENVSCFNLEFGQEYGSINTTMQQQQFKAPTLNCPPTHLPIEHPLYINTLLLTPNLPNQEKEYLHPHYGWTEQFKHERPFQSIFPTHQQKDYATRKWSLEYRVKFATTKTNVEQAKLTQRKAMGSALFLNFVKYLELPEQQFDDAEFYDCISENTTNRLKKPLVNLFNIKSRGDLGLDHNTVHLFLKSQICKKLEKMYAKAKPGQIISNLHVIILILMAPIIRYMHRVIENHIAKTGHKLYFNGRRNIDELDAFVRANIDPNLESTTNDFTMFDQSQDVEFLHFQILLMKHLHVPQFFIDYYFHYKTHLESQHGPIAVMIFSGEPPTWHFNTYDNLAWTTSV</sequence>
<name>A0ACA9KSR4_9GLOM</name>
<dbReference type="EMBL" id="CAJVPW010001743">
    <property type="protein sequence ID" value="CAG8491096.1"/>
    <property type="molecule type" value="Genomic_DNA"/>
</dbReference>
<gene>
    <name evidence="1" type="ORF">SPELUC_LOCUS2562</name>
</gene>